<protein>
    <submittedName>
        <fullName evidence="1">Sulfotransferase family 2 domain-containing protein</fullName>
    </submittedName>
</protein>
<proteinExistence type="predicted"/>
<dbReference type="EMBL" id="JBHUHX010000061">
    <property type="protein sequence ID" value="MFD2113981.1"/>
    <property type="molecule type" value="Genomic_DNA"/>
</dbReference>
<keyword evidence="2" id="KW-1185">Reference proteome</keyword>
<dbReference type="Proteomes" id="UP001597337">
    <property type="component" value="Unassembled WGS sequence"/>
</dbReference>
<evidence type="ECO:0000313" key="1">
    <source>
        <dbReference type="EMBL" id="MFD2113981.1"/>
    </source>
</evidence>
<name>A0ABW4YEC9_9GAMM</name>
<dbReference type="Pfam" id="PF03567">
    <property type="entry name" value="Sulfotransfer_2"/>
    <property type="match status" value="1"/>
</dbReference>
<organism evidence="1 2">
    <name type="scientific">Thiorhodococcus fuscus</name>
    <dbReference type="NCBI Taxonomy" id="527200"/>
    <lineage>
        <taxon>Bacteria</taxon>
        <taxon>Pseudomonadati</taxon>
        <taxon>Pseudomonadota</taxon>
        <taxon>Gammaproteobacteria</taxon>
        <taxon>Chromatiales</taxon>
        <taxon>Chromatiaceae</taxon>
        <taxon>Thiorhodococcus</taxon>
    </lineage>
</organism>
<dbReference type="RefSeq" id="WP_386028813.1">
    <property type="nucleotide sequence ID" value="NZ_JBHUHX010000061.1"/>
</dbReference>
<comment type="caution">
    <text evidence="1">The sequence shown here is derived from an EMBL/GenBank/DDBJ whole genome shotgun (WGS) entry which is preliminary data.</text>
</comment>
<reference evidence="2" key="1">
    <citation type="journal article" date="2019" name="Int. J. Syst. Evol. Microbiol.">
        <title>The Global Catalogue of Microorganisms (GCM) 10K type strain sequencing project: providing services to taxonomists for standard genome sequencing and annotation.</title>
        <authorList>
            <consortium name="The Broad Institute Genomics Platform"/>
            <consortium name="The Broad Institute Genome Sequencing Center for Infectious Disease"/>
            <person name="Wu L."/>
            <person name="Ma J."/>
        </authorList>
    </citation>
    <scope>NUCLEOTIDE SEQUENCE [LARGE SCALE GENOMIC DNA]</scope>
    <source>
        <strain evidence="2">KACC 12597</strain>
    </source>
</reference>
<accession>A0ABW4YEC9</accession>
<evidence type="ECO:0000313" key="2">
    <source>
        <dbReference type="Proteomes" id="UP001597337"/>
    </source>
</evidence>
<gene>
    <name evidence="1" type="ORF">ACFSJC_19200</name>
</gene>
<dbReference type="InterPro" id="IPR005331">
    <property type="entry name" value="Sulfotransferase"/>
</dbReference>
<sequence>MPDRVTLGWRAGALQLASRYVIGGWVEDFTGSDTHPWVHINSLSGDADILVSADLSTGVEGRFGFQCHLRQGLKPGDRIYAHLVGSDGAKHGLIGSPRIVVGLESPLVLFSKEYDYLVYYSAKSACTWIRRLFSFLHSAEAKGPVDIHRMQRAFPVDLKSLPATSLGIIRDPVDRLISCFLDKVVSWFYEPAITRAEPLLLWRFGQDVSLYGRFSFLDFLDYLIENPYPSDLHFWPQPLYSDNVWVSRVESLENDIQDFYASERSELLPMVNEFIDQDVGRNASRNTGLKNRLYVPGAESLGIEVLSDMIVSGIGIRKESFLRDATYRRFADLVRFEACAYSYDHNCLD</sequence>